<feature type="chain" id="PRO_5001940036" description="Thiol-activated cytolysin" evidence="2">
    <location>
        <begin position="23"/>
        <end position="515"/>
    </location>
</feature>
<evidence type="ECO:0000313" key="4">
    <source>
        <dbReference type="Proteomes" id="UP000029736"/>
    </source>
</evidence>
<dbReference type="Gene3D" id="3.90.840.10">
    <property type="entry name" value="Thiol-activated cytolysin superfamily/Thiol-activated cytolysin, alpha-beta domain"/>
    <property type="match status" value="1"/>
</dbReference>
<feature type="signal peptide" evidence="2">
    <location>
        <begin position="1"/>
        <end position="22"/>
    </location>
</feature>
<dbReference type="RefSeq" id="WP_044219003.1">
    <property type="nucleotide sequence ID" value="NZ_JBKAGJ010000017.1"/>
</dbReference>
<proteinExistence type="predicted"/>
<dbReference type="Pfam" id="PF01289">
    <property type="entry name" value="Thiol_cytolysin"/>
    <property type="match status" value="1"/>
</dbReference>
<dbReference type="STRING" id="1524460.IX84_09305"/>
<evidence type="ECO:0008006" key="5">
    <source>
        <dbReference type="Google" id="ProtNLM"/>
    </source>
</evidence>
<dbReference type="EMBL" id="JPOS01000019">
    <property type="protein sequence ID" value="KGE88380.1"/>
    <property type="molecule type" value="Genomic_DNA"/>
</dbReference>
<sequence>MTFRLTALLCFLSLFLFQSCNKDEEEMPAPPEENPMATDINAYIRSLTYNPVEMLNVNNTPGDLAQKVPGEPNTDTGPLDRGYRTTCVSQPYELDRDFSEIAILNPGSGNVYPGALVLANADLLSGTPRPLGLERNPVTLTIDLPGIGEEGSFTVAEPSNATVSPAIDEALEHWNNTAFQQGYFNGARSYYEASEAFEQRQLGIELGINAEWVTGSVASHLSTSTTTDRRVALLAYRQIFYTITAQSPFEPTDYLGPDVTLEQVQSSTDDNNHPAYVSAVDYGRIILFRMEATNVETSIDLNAVMNYAAGGVSVAADVASRYDEILSNSSISVLTIGGSAQSAAQALENISGPGSLTPLIVENAVYSRENPGLPIAYRVNLLSDNRIVKMGFSSDYTDVRCGKIAYNHPRIDFYNDFDTYNLRIKLTYDHDYPPADDTGETTELQINDESSATLPDVPDGAFDVRMIVRRIDGFTWREWETRNLYHISSSQNEDCWRAYRGGFSTSFATFLEKCD</sequence>
<dbReference type="PRINTS" id="PR01400">
    <property type="entry name" value="TACYTOLYSIN"/>
</dbReference>
<reference evidence="3 4" key="1">
    <citation type="journal article" date="2014" name="Int. J. Syst. Evol. Microbiol.">
        <title>Phaeodactylibacter xiamenensis gen. nov., sp. nov., a member of the family Saprospiraceae isolated from the marine alga Phaeodactylum tricornutum.</title>
        <authorList>
            <person name="Chen Z.Jr."/>
            <person name="Lei X."/>
            <person name="Lai Q."/>
            <person name="Li Y."/>
            <person name="Zhang B."/>
            <person name="Zhang J."/>
            <person name="Zhang H."/>
            <person name="Yang L."/>
            <person name="Zheng W."/>
            <person name="Tian Y."/>
            <person name="Yu Z."/>
            <person name="Xu H.Jr."/>
            <person name="Zheng T."/>
        </authorList>
    </citation>
    <scope>NUCLEOTIDE SEQUENCE [LARGE SCALE GENOMIC DNA]</scope>
    <source>
        <strain evidence="3 4">KD52</strain>
    </source>
</reference>
<comment type="caution">
    <text evidence="3">The sequence shown here is derived from an EMBL/GenBank/DDBJ whole genome shotgun (WGS) entry which is preliminary data.</text>
</comment>
<dbReference type="InterPro" id="IPR036359">
    <property type="entry name" value="Thiol_cytolysin_sf"/>
</dbReference>
<dbReference type="OrthoDB" id="740297at2"/>
<dbReference type="SUPFAM" id="SSF56978">
    <property type="entry name" value="Perfringolysin"/>
    <property type="match status" value="1"/>
</dbReference>
<keyword evidence="4" id="KW-1185">Reference proteome</keyword>
<evidence type="ECO:0000313" key="3">
    <source>
        <dbReference type="EMBL" id="KGE88380.1"/>
    </source>
</evidence>
<protein>
    <recommendedName>
        <fullName evidence="5">Thiol-activated cytolysin</fullName>
    </recommendedName>
</protein>
<accession>A0A098S8D6</accession>
<dbReference type="GO" id="GO:0015485">
    <property type="term" value="F:cholesterol binding"/>
    <property type="evidence" value="ECO:0007669"/>
    <property type="project" value="InterPro"/>
</dbReference>
<evidence type="ECO:0000256" key="2">
    <source>
        <dbReference type="SAM" id="SignalP"/>
    </source>
</evidence>
<dbReference type="AlphaFoldDB" id="A0A098S8D6"/>
<dbReference type="Gene3D" id="3.30.1040.20">
    <property type="match status" value="1"/>
</dbReference>
<gene>
    <name evidence="3" type="ORF">IX84_09305</name>
</gene>
<name>A0A098S8D6_9BACT</name>
<evidence type="ECO:0000256" key="1">
    <source>
        <dbReference type="SAM" id="MobiDB-lite"/>
    </source>
</evidence>
<dbReference type="Proteomes" id="UP000029736">
    <property type="component" value="Unassembled WGS sequence"/>
</dbReference>
<organism evidence="3 4">
    <name type="scientific">Phaeodactylibacter xiamenensis</name>
    <dbReference type="NCBI Taxonomy" id="1524460"/>
    <lineage>
        <taxon>Bacteria</taxon>
        <taxon>Pseudomonadati</taxon>
        <taxon>Bacteroidota</taxon>
        <taxon>Saprospiria</taxon>
        <taxon>Saprospirales</taxon>
        <taxon>Haliscomenobacteraceae</taxon>
        <taxon>Phaeodactylibacter</taxon>
    </lineage>
</organism>
<dbReference type="InterPro" id="IPR001869">
    <property type="entry name" value="Thiol_cytolysin"/>
</dbReference>
<dbReference type="Gene3D" id="3.40.30.40">
    <property type="entry name" value="Perfringolysin"/>
    <property type="match status" value="1"/>
</dbReference>
<dbReference type="InterPro" id="IPR036363">
    <property type="entry name" value="Thiol_cytolysin_ab_sf"/>
</dbReference>
<keyword evidence="2" id="KW-0732">Signal</keyword>
<feature type="region of interest" description="Disordered" evidence="1">
    <location>
        <begin position="61"/>
        <end position="84"/>
    </location>
</feature>
<dbReference type="PROSITE" id="PS51257">
    <property type="entry name" value="PROKAR_LIPOPROTEIN"/>
    <property type="match status" value="1"/>
</dbReference>